<evidence type="ECO:0000256" key="4">
    <source>
        <dbReference type="ARBA" id="ARBA00023134"/>
    </source>
</evidence>
<sequence length="235" mass="27003">MTKHQLDTNCSAIKSIAVMGAAKTGKTNLISRFLGQSFEERHNPTVEDYHIGKFYLGETLCHMEITDTSGSFEFPAMERLTMEKSDAFIFVYSLEDEKSFEHVKMSLKKLKEVKDISKVPIIVVCNKADLANIVSLRNMQMRLDNDDVPIQCSLYRESRGESSVSKEHAICAQLEQVRALGCEFLLTSAKFRWNVNRIFQQLFRERKTNTEKSSPKTTFLFKIKRRKDASRAKTI</sequence>
<dbReference type="PROSITE" id="PS51421">
    <property type="entry name" value="RAS"/>
    <property type="match status" value="1"/>
</dbReference>
<reference evidence="8" key="1">
    <citation type="submission" date="2020-04" db="EMBL/GenBank/DDBJ databases">
        <authorList>
            <person name="Alioto T."/>
            <person name="Alioto T."/>
            <person name="Gomez Garrido J."/>
        </authorList>
    </citation>
    <scope>NUCLEOTIDE SEQUENCE</scope>
    <source>
        <strain evidence="8">A484AB</strain>
    </source>
</reference>
<dbReference type="EMBL" id="CACRXK020000412">
    <property type="protein sequence ID" value="CAB3981646.1"/>
    <property type="molecule type" value="Genomic_DNA"/>
</dbReference>
<comment type="similarity">
    <text evidence="7">Belongs to the small GTPase superfamily. RasD family.</text>
</comment>
<evidence type="ECO:0000256" key="7">
    <source>
        <dbReference type="ARBA" id="ARBA00038061"/>
    </source>
</evidence>
<dbReference type="InterPro" id="IPR001806">
    <property type="entry name" value="Small_GTPase"/>
</dbReference>
<evidence type="ECO:0000256" key="3">
    <source>
        <dbReference type="ARBA" id="ARBA00022481"/>
    </source>
</evidence>
<comment type="subcellular location">
    <subcellularLocation>
        <location evidence="1">Cell membrane</location>
        <topology evidence="1">Lipid-anchor</topology>
    </subcellularLocation>
</comment>
<evidence type="ECO:0000256" key="6">
    <source>
        <dbReference type="ARBA" id="ARBA00023288"/>
    </source>
</evidence>
<dbReference type="SUPFAM" id="SSF52540">
    <property type="entry name" value="P-loop containing nucleoside triphosphate hydrolases"/>
    <property type="match status" value="1"/>
</dbReference>
<dbReference type="Pfam" id="PF00071">
    <property type="entry name" value="Ras"/>
    <property type="match status" value="1"/>
</dbReference>
<dbReference type="GO" id="GO:0005525">
    <property type="term" value="F:GTP binding"/>
    <property type="evidence" value="ECO:0007669"/>
    <property type="project" value="UniProtKB-KW"/>
</dbReference>
<dbReference type="PANTHER" id="PTHR46149">
    <property type="entry name" value="MIP08469P"/>
    <property type="match status" value="1"/>
</dbReference>
<evidence type="ECO:0000256" key="5">
    <source>
        <dbReference type="ARBA" id="ARBA00023136"/>
    </source>
</evidence>
<dbReference type="InterPro" id="IPR052236">
    <property type="entry name" value="Small_GTPase_RasD"/>
</dbReference>
<keyword evidence="4" id="KW-0547">Nucleotide-binding</keyword>
<gene>
    <name evidence="8" type="ORF">PACLA_8A048927</name>
</gene>
<dbReference type="PANTHER" id="PTHR46149:SF7">
    <property type="entry name" value="GTP-BINDING PROTEIN DI-RAS2"/>
    <property type="match status" value="1"/>
</dbReference>
<protein>
    <submittedName>
        <fullName evidence="8">GTP-binding Di-Ras3</fullName>
    </submittedName>
</protein>
<keyword evidence="3" id="KW-0488">Methylation</keyword>
<dbReference type="InterPro" id="IPR005225">
    <property type="entry name" value="Small_GTP-bd"/>
</dbReference>
<accession>A0A7D9HFT4</accession>
<proteinExistence type="inferred from homology"/>
<dbReference type="OrthoDB" id="5968470at2759"/>
<keyword evidence="4" id="KW-0342">GTP-binding</keyword>
<dbReference type="SMART" id="SM00173">
    <property type="entry name" value="RAS"/>
    <property type="match status" value="1"/>
</dbReference>
<dbReference type="Proteomes" id="UP001152795">
    <property type="component" value="Unassembled WGS sequence"/>
</dbReference>
<evidence type="ECO:0000313" key="9">
    <source>
        <dbReference type="Proteomes" id="UP001152795"/>
    </source>
</evidence>
<dbReference type="AlphaFoldDB" id="A0A7D9HFT4"/>
<keyword evidence="9" id="KW-1185">Reference proteome</keyword>
<dbReference type="PRINTS" id="PR00449">
    <property type="entry name" value="RASTRNSFRMNG"/>
</dbReference>
<dbReference type="NCBIfam" id="TIGR00231">
    <property type="entry name" value="small_GTP"/>
    <property type="match status" value="1"/>
</dbReference>
<dbReference type="PROSITE" id="PS51419">
    <property type="entry name" value="RAB"/>
    <property type="match status" value="1"/>
</dbReference>
<dbReference type="GO" id="GO:0005886">
    <property type="term" value="C:plasma membrane"/>
    <property type="evidence" value="ECO:0007669"/>
    <property type="project" value="UniProtKB-SubCell"/>
</dbReference>
<evidence type="ECO:0000256" key="2">
    <source>
        <dbReference type="ARBA" id="ARBA00022475"/>
    </source>
</evidence>
<organism evidence="8 9">
    <name type="scientific">Paramuricea clavata</name>
    <name type="common">Red gorgonian</name>
    <name type="synonym">Violescent sea-whip</name>
    <dbReference type="NCBI Taxonomy" id="317549"/>
    <lineage>
        <taxon>Eukaryota</taxon>
        <taxon>Metazoa</taxon>
        <taxon>Cnidaria</taxon>
        <taxon>Anthozoa</taxon>
        <taxon>Octocorallia</taxon>
        <taxon>Malacalcyonacea</taxon>
        <taxon>Plexauridae</taxon>
        <taxon>Paramuricea</taxon>
    </lineage>
</organism>
<evidence type="ECO:0000256" key="1">
    <source>
        <dbReference type="ARBA" id="ARBA00004193"/>
    </source>
</evidence>
<keyword evidence="6" id="KW-0449">Lipoprotein</keyword>
<keyword evidence="5" id="KW-0472">Membrane</keyword>
<evidence type="ECO:0000313" key="8">
    <source>
        <dbReference type="EMBL" id="CAB3981646.1"/>
    </source>
</evidence>
<name>A0A7D9HFT4_PARCT</name>
<dbReference type="InterPro" id="IPR027417">
    <property type="entry name" value="P-loop_NTPase"/>
</dbReference>
<dbReference type="Gene3D" id="3.40.50.300">
    <property type="entry name" value="P-loop containing nucleotide triphosphate hydrolases"/>
    <property type="match status" value="1"/>
</dbReference>
<comment type="caution">
    <text evidence="8">The sequence shown here is derived from an EMBL/GenBank/DDBJ whole genome shotgun (WGS) entry which is preliminary data.</text>
</comment>
<dbReference type="GO" id="GO:0003924">
    <property type="term" value="F:GTPase activity"/>
    <property type="evidence" value="ECO:0007669"/>
    <property type="project" value="InterPro"/>
</dbReference>
<keyword evidence="2" id="KW-1003">Cell membrane</keyword>
<dbReference type="SMART" id="SM00174">
    <property type="entry name" value="RHO"/>
    <property type="match status" value="1"/>
</dbReference>
<dbReference type="SMART" id="SM00175">
    <property type="entry name" value="RAB"/>
    <property type="match status" value="1"/>
</dbReference>